<evidence type="ECO:0000313" key="2">
    <source>
        <dbReference type="EMBL" id="KIK02658.1"/>
    </source>
</evidence>
<name>A0A0C9Y3G9_9AGAR</name>
<reference evidence="2 3" key="1">
    <citation type="submission" date="2014-04" db="EMBL/GenBank/DDBJ databases">
        <authorList>
            <consortium name="DOE Joint Genome Institute"/>
            <person name="Kuo A."/>
            <person name="Kohler A."/>
            <person name="Nagy L.G."/>
            <person name="Floudas D."/>
            <person name="Copeland A."/>
            <person name="Barry K.W."/>
            <person name="Cichocki N."/>
            <person name="Veneault-Fourrey C."/>
            <person name="LaButti K."/>
            <person name="Lindquist E.A."/>
            <person name="Lipzen A."/>
            <person name="Lundell T."/>
            <person name="Morin E."/>
            <person name="Murat C."/>
            <person name="Sun H."/>
            <person name="Tunlid A."/>
            <person name="Henrissat B."/>
            <person name="Grigoriev I.V."/>
            <person name="Hibbett D.S."/>
            <person name="Martin F."/>
            <person name="Nordberg H.P."/>
            <person name="Cantor M.N."/>
            <person name="Hua S.X."/>
        </authorList>
    </citation>
    <scope>NUCLEOTIDE SEQUENCE [LARGE SCALE GENOMIC DNA]</scope>
    <source>
        <strain evidence="2 3">LaAM-08-1</strain>
    </source>
</reference>
<organism evidence="2 3">
    <name type="scientific">Laccaria amethystina LaAM-08-1</name>
    <dbReference type="NCBI Taxonomy" id="1095629"/>
    <lineage>
        <taxon>Eukaryota</taxon>
        <taxon>Fungi</taxon>
        <taxon>Dikarya</taxon>
        <taxon>Basidiomycota</taxon>
        <taxon>Agaricomycotina</taxon>
        <taxon>Agaricomycetes</taxon>
        <taxon>Agaricomycetidae</taxon>
        <taxon>Agaricales</taxon>
        <taxon>Agaricineae</taxon>
        <taxon>Hydnangiaceae</taxon>
        <taxon>Laccaria</taxon>
    </lineage>
</organism>
<dbReference type="EMBL" id="KN838589">
    <property type="protein sequence ID" value="KIK02658.1"/>
    <property type="molecule type" value="Genomic_DNA"/>
</dbReference>
<protein>
    <submittedName>
        <fullName evidence="2">Uncharacterized protein</fullName>
    </submittedName>
</protein>
<evidence type="ECO:0000313" key="3">
    <source>
        <dbReference type="Proteomes" id="UP000054477"/>
    </source>
</evidence>
<dbReference type="HOGENOM" id="CLU_152310_0_0_1"/>
<keyword evidence="3" id="KW-1185">Reference proteome</keyword>
<proteinExistence type="predicted"/>
<gene>
    <name evidence="2" type="ORF">K443DRAFT_677387</name>
</gene>
<feature type="compositionally biased region" description="Polar residues" evidence="1">
    <location>
        <begin position="12"/>
        <end position="24"/>
    </location>
</feature>
<accession>A0A0C9Y3G9</accession>
<dbReference type="Proteomes" id="UP000054477">
    <property type="component" value="Unassembled WGS sequence"/>
</dbReference>
<feature type="region of interest" description="Disordered" evidence="1">
    <location>
        <begin position="10"/>
        <end position="45"/>
    </location>
</feature>
<evidence type="ECO:0000256" key="1">
    <source>
        <dbReference type="SAM" id="MobiDB-lite"/>
    </source>
</evidence>
<sequence>MRNVDCCVTGRLQPQPTGAVSQQEMTRRRQGGNKAEGNEEEGVHDLRHQREAECITHSSLVSLGPPAASFEQAGGGKTVTGQCASHILPRLRLLQPYKQYGAVCIPHAALFPRHTSSSLRLTDVIVSFRTSVELLIMYSRIYYLS</sequence>
<dbReference type="AlphaFoldDB" id="A0A0C9Y3G9"/>
<reference evidence="3" key="2">
    <citation type="submission" date="2015-01" db="EMBL/GenBank/DDBJ databases">
        <title>Evolutionary Origins and Diversification of the Mycorrhizal Mutualists.</title>
        <authorList>
            <consortium name="DOE Joint Genome Institute"/>
            <consortium name="Mycorrhizal Genomics Consortium"/>
            <person name="Kohler A."/>
            <person name="Kuo A."/>
            <person name="Nagy L.G."/>
            <person name="Floudas D."/>
            <person name="Copeland A."/>
            <person name="Barry K.W."/>
            <person name="Cichocki N."/>
            <person name="Veneault-Fourrey C."/>
            <person name="LaButti K."/>
            <person name="Lindquist E.A."/>
            <person name="Lipzen A."/>
            <person name="Lundell T."/>
            <person name="Morin E."/>
            <person name="Murat C."/>
            <person name="Riley R."/>
            <person name="Ohm R."/>
            <person name="Sun H."/>
            <person name="Tunlid A."/>
            <person name="Henrissat B."/>
            <person name="Grigoriev I.V."/>
            <person name="Hibbett D.S."/>
            <person name="Martin F."/>
        </authorList>
    </citation>
    <scope>NUCLEOTIDE SEQUENCE [LARGE SCALE GENOMIC DNA]</scope>
    <source>
        <strain evidence="3">LaAM-08-1</strain>
    </source>
</reference>